<organism evidence="1 2">
    <name type="scientific">Pleurotus eryngii</name>
    <name type="common">Boletus of the steppes</name>
    <dbReference type="NCBI Taxonomy" id="5323"/>
    <lineage>
        <taxon>Eukaryota</taxon>
        <taxon>Fungi</taxon>
        <taxon>Dikarya</taxon>
        <taxon>Basidiomycota</taxon>
        <taxon>Agaricomycotina</taxon>
        <taxon>Agaricomycetes</taxon>
        <taxon>Agaricomycetidae</taxon>
        <taxon>Agaricales</taxon>
        <taxon>Pleurotineae</taxon>
        <taxon>Pleurotaceae</taxon>
        <taxon>Pleurotus</taxon>
    </lineage>
</organism>
<proteinExistence type="predicted"/>
<feature type="non-terminal residue" evidence="1">
    <location>
        <position position="82"/>
    </location>
</feature>
<dbReference type="EMBL" id="MU154560">
    <property type="protein sequence ID" value="KAF9495624.1"/>
    <property type="molecule type" value="Genomic_DNA"/>
</dbReference>
<reference evidence="1" key="1">
    <citation type="submission" date="2020-11" db="EMBL/GenBank/DDBJ databases">
        <authorList>
            <consortium name="DOE Joint Genome Institute"/>
            <person name="Ahrendt S."/>
            <person name="Riley R."/>
            <person name="Andreopoulos W."/>
            <person name="Labutti K."/>
            <person name="Pangilinan J."/>
            <person name="Ruiz-Duenas F.J."/>
            <person name="Barrasa J.M."/>
            <person name="Sanchez-Garcia M."/>
            <person name="Camarero S."/>
            <person name="Miyauchi S."/>
            <person name="Serrano A."/>
            <person name="Linde D."/>
            <person name="Babiker R."/>
            <person name="Drula E."/>
            <person name="Ayuso-Fernandez I."/>
            <person name="Pacheco R."/>
            <person name="Padilla G."/>
            <person name="Ferreira P."/>
            <person name="Barriuso J."/>
            <person name="Kellner H."/>
            <person name="Castanera R."/>
            <person name="Alfaro M."/>
            <person name="Ramirez L."/>
            <person name="Pisabarro A.G."/>
            <person name="Kuo A."/>
            <person name="Tritt A."/>
            <person name="Lipzen A."/>
            <person name="He G."/>
            <person name="Yan M."/>
            <person name="Ng V."/>
            <person name="Cullen D."/>
            <person name="Martin F."/>
            <person name="Rosso M.-N."/>
            <person name="Henrissat B."/>
            <person name="Hibbett D."/>
            <person name="Martinez A.T."/>
            <person name="Grigoriev I.V."/>
        </authorList>
    </citation>
    <scope>NUCLEOTIDE SEQUENCE</scope>
    <source>
        <strain evidence="1">ATCC 90797</strain>
    </source>
</reference>
<protein>
    <submittedName>
        <fullName evidence="1">Uncharacterized protein</fullName>
    </submittedName>
</protein>
<dbReference type="AlphaFoldDB" id="A0A9P6DFP3"/>
<comment type="caution">
    <text evidence="1">The sequence shown here is derived from an EMBL/GenBank/DDBJ whole genome shotgun (WGS) entry which is preliminary data.</text>
</comment>
<evidence type="ECO:0000313" key="2">
    <source>
        <dbReference type="Proteomes" id="UP000807025"/>
    </source>
</evidence>
<dbReference type="Proteomes" id="UP000807025">
    <property type="component" value="Unassembled WGS sequence"/>
</dbReference>
<keyword evidence="2" id="KW-1185">Reference proteome</keyword>
<dbReference type="SUPFAM" id="SSF56219">
    <property type="entry name" value="DNase I-like"/>
    <property type="match status" value="1"/>
</dbReference>
<feature type="non-terminal residue" evidence="1">
    <location>
        <position position="1"/>
    </location>
</feature>
<evidence type="ECO:0000313" key="1">
    <source>
        <dbReference type="EMBL" id="KAF9495624.1"/>
    </source>
</evidence>
<name>A0A9P6DFP3_PLEER</name>
<gene>
    <name evidence="1" type="ORF">BDN71DRAFT_1349571</name>
</gene>
<dbReference type="OrthoDB" id="2840473at2759"/>
<sequence length="82" mass="9197">YDIVLVQEPWVDVGGFARATQKFHVIYPFIEEARRKEARAVILLSTEIASDQYITLQIESPDVVGVDIKCGPAGSIRVMNVY</sequence>
<accession>A0A9P6DFP3</accession>
<dbReference type="InterPro" id="IPR036691">
    <property type="entry name" value="Endo/exonu/phosph_ase_sf"/>
</dbReference>
<dbReference type="Gene3D" id="3.60.10.10">
    <property type="entry name" value="Endonuclease/exonuclease/phosphatase"/>
    <property type="match status" value="1"/>
</dbReference>